<reference evidence="6 7" key="1">
    <citation type="submission" date="2016-11" db="EMBL/GenBank/DDBJ databases">
        <title>Mesorhizobium oceanicum sp. nov., isolated from deep seawater in South China Sea.</title>
        <authorList>
            <person name="Fu G.-Y."/>
        </authorList>
    </citation>
    <scope>NUCLEOTIDE SEQUENCE [LARGE SCALE GENOMIC DNA]</scope>
    <source>
        <strain evidence="6 7">B7</strain>
        <plasmid evidence="7">Plasmid unnamed1</plasmid>
    </source>
</reference>
<dbReference type="Pfam" id="PF00398">
    <property type="entry name" value="RrnaAD"/>
    <property type="match status" value="1"/>
</dbReference>
<keyword evidence="4" id="KW-0694">RNA-binding</keyword>
<keyword evidence="7" id="KW-1185">Reference proteome</keyword>
<evidence type="ECO:0000256" key="3">
    <source>
        <dbReference type="ARBA" id="ARBA00022691"/>
    </source>
</evidence>
<dbReference type="Gene3D" id="3.40.50.150">
    <property type="entry name" value="Vaccinia Virus protein VP39"/>
    <property type="match status" value="1"/>
</dbReference>
<feature type="domain" description="Ribosomal RNA adenine methylase transferase N-terminal" evidence="5">
    <location>
        <begin position="31"/>
        <end position="165"/>
    </location>
</feature>
<dbReference type="SMART" id="SM00650">
    <property type="entry name" value="rADc"/>
    <property type="match status" value="1"/>
</dbReference>
<name>A0A1L3SZV7_9HYPH</name>
<keyword evidence="2 6" id="KW-0808">Transferase</keyword>
<dbReference type="InterPro" id="IPR020598">
    <property type="entry name" value="rRNA_Ade_methylase_Trfase_N"/>
</dbReference>
<dbReference type="InterPro" id="IPR029063">
    <property type="entry name" value="SAM-dependent_MTases_sf"/>
</dbReference>
<keyword evidence="1 6" id="KW-0489">Methyltransferase</keyword>
<accession>A0A1L3SZV7</accession>
<dbReference type="InterPro" id="IPR020596">
    <property type="entry name" value="rRNA_Ade_Mease_Trfase_CS"/>
</dbReference>
<dbReference type="SUPFAM" id="SSF53335">
    <property type="entry name" value="S-adenosyl-L-methionine-dependent methyltransferases"/>
    <property type="match status" value="1"/>
</dbReference>
<dbReference type="EMBL" id="CP018172">
    <property type="protein sequence ID" value="APH74963.1"/>
    <property type="molecule type" value="Genomic_DNA"/>
</dbReference>
<dbReference type="InterPro" id="IPR001737">
    <property type="entry name" value="KsgA/Erm"/>
</dbReference>
<keyword evidence="6" id="KW-0614">Plasmid</keyword>
<dbReference type="CDD" id="cd02440">
    <property type="entry name" value="AdoMet_MTases"/>
    <property type="match status" value="1"/>
</dbReference>
<keyword evidence="3" id="KW-0949">S-adenosyl-L-methionine</keyword>
<evidence type="ECO:0000313" key="7">
    <source>
        <dbReference type="Proteomes" id="UP000182840"/>
    </source>
</evidence>
<proteinExistence type="predicted"/>
<dbReference type="GO" id="GO:0003723">
    <property type="term" value="F:RNA binding"/>
    <property type="evidence" value="ECO:0007669"/>
    <property type="project" value="UniProtKB-KW"/>
</dbReference>
<sequence>MSQMPQRLTFLRQWLANPLRVGAVLPSGTSLAHLMTKAIDRNTGSILELGPGTGVFTEALLKRGLVPEQLTLVELDERFANLLSRRFPGARIVQGSAARLSAAGVGRDVAYGAVISGVPLLSMPSRTVFRIVEGVARRLGPSGNLYQFTYGARCPVAHAILERLGLEASLLGTVMWNLPPASVYRISHTRVDPKLASASEPHVVADAHAHTALIHRQYPAAMCWEGERVSSQ</sequence>
<dbReference type="GO" id="GO:0000179">
    <property type="term" value="F:rRNA (adenine-N6,N6-)-dimethyltransferase activity"/>
    <property type="evidence" value="ECO:0007669"/>
    <property type="project" value="InterPro"/>
</dbReference>
<evidence type="ECO:0000256" key="2">
    <source>
        <dbReference type="ARBA" id="ARBA00022679"/>
    </source>
</evidence>
<dbReference type="PROSITE" id="PS01131">
    <property type="entry name" value="RRNA_A_DIMETH"/>
    <property type="match status" value="1"/>
</dbReference>
<dbReference type="AlphaFoldDB" id="A0A1L3SZV7"/>
<evidence type="ECO:0000313" key="6">
    <source>
        <dbReference type="EMBL" id="APH74963.1"/>
    </source>
</evidence>
<dbReference type="KEGG" id="meso:BSQ44_26200"/>
<geneLocation type="plasmid" evidence="6">
    <name>unnamed1</name>
</geneLocation>
<evidence type="ECO:0000259" key="5">
    <source>
        <dbReference type="SMART" id="SM00650"/>
    </source>
</evidence>
<dbReference type="Proteomes" id="UP000182840">
    <property type="component" value="Plasmid unnamed1"/>
</dbReference>
<protein>
    <submittedName>
        <fullName evidence="6">Phospholipid methyltransferase</fullName>
    </submittedName>
</protein>
<dbReference type="OrthoDB" id="9805585at2"/>
<organism evidence="6 7">
    <name type="scientific">Aquibium oceanicum</name>
    <dbReference type="NCBI Taxonomy" id="1670800"/>
    <lineage>
        <taxon>Bacteria</taxon>
        <taxon>Pseudomonadati</taxon>
        <taxon>Pseudomonadota</taxon>
        <taxon>Alphaproteobacteria</taxon>
        <taxon>Hyphomicrobiales</taxon>
        <taxon>Phyllobacteriaceae</taxon>
        <taxon>Aquibium</taxon>
    </lineage>
</organism>
<gene>
    <name evidence="6" type="ORF">BSQ44_26200</name>
</gene>
<evidence type="ECO:0000256" key="4">
    <source>
        <dbReference type="ARBA" id="ARBA00022884"/>
    </source>
</evidence>
<evidence type="ECO:0000256" key="1">
    <source>
        <dbReference type="ARBA" id="ARBA00022603"/>
    </source>
</evidence>